<evidence type="ECO:0000313" key="2">
    <source>
        <dbReference type="EMBL" id="KAK3879895.1"/>
    </source>
</evidence>
<protein>
    <submittedName>
        <fullName evidence="2">Uncharacterized protein</fullName>
    </submittedName>
</protein>
<name>A0AAE1KS10_PETCI</name>
<organism evidence="2 3">
    <name type="scientific">Petrolisthes cinctipes</name>
    <name type="common">Flat porcelain crab</name>
    <dbReference type="NCBI Taxonomy" id="88211"/>
    <lineage>
        <taxon>Eukaryota</taxon>
        <taxon>Metazoa</taxon>
        <taxon>Ecdysozoa</taxon>
        <taxon>Arthropoda</taxon>
        <taxon>Crustacea</taxon>
        <taxon>Multicrustacea</taxon>
        <taxon>Malacostraca</taxon>
        <taxon>Eumalacostraca</taxon>
        <taxon>Eucarida</taxon>
        <taxon>Decapoda</taxon>
        <taxon>Pleocyemata</taxon>
        <taxon>Anomura</taxon>
        <taxon>Galatheoidea</taxon>
        <taxon>Porcellanidae</taxon>
        <taxon>Petrolisthes</taxon>
    </lineage>
</organism>
<feature type="compositionally biased region" description="Basic residues" evidence="1">
    <location>
        <begin position="1"/>
        <end position="19"/>
    </location>
</feature>
<dbReference type="Proteomes" id="UP001286313">
    <property type="component" value="Unassembled WGS sequence"/>
</dbReference>
<gene>
    <name evidence="2" type="ORF">Pcinc_015573</name>
</gene>
<sequence length="82" mass="10108">MTKRTTLMKRTNKRITRRPLLREEDNHNQSTGTKVYLLSRVCVWREEGRTYQPKERRAGRGEKREEQEEQRTFCRDQRRRGE</sequence>
<reference evidence="2" key="1">
    <citation type="submission" date="2023-10" db="EMBL/GenBank/DDBJ databases">
        <title>Genome assemblies of two species of porcelain crab, Petrolisthes cinctipes and Petrolisthes manimaculis (Anomura: Porcellanidae).</title>
        <authorList>
            <person name="Angst P."/>
        </authorList>
    </citation>
    <scope>NUCLEOTIDE SEQUENCE</scope>
    <source>
        <strain evidence="2">PB745_01</strain>
        <tissue evidence="2">Gill</tissue>
    </source>
</reference>
<dbReference type="EMBL" id="JAWQEG010001379">
    <property type="protein sequence ID" value="KAK3879895.1"/>
    <property type="molecule type" value="Genomic_DNA"/>
</dbReference>
<keyword evidence="3" id="KW-1185">Reference proteome</keyword>
<accession>A0AAE1KS10</accession>
<dbReference type="AlphaFoldDB" id="A0AAE1KS10"/>
<evidence type="ECO:0000256" key="1">
    <source>
        <dbReference type="SAM" id="MobiDB-lite"/>
    </source>
</evidence>
<feature type="region of interest" description="Disordered" evidence="1">
    <location>
        <begin position="49"/>
        <end position="82"/>
    </location>
</feature>
<evidence type="ECO:0000313" key="3">
    <source>
        <dbReference type="Proteomes" id="UP001286313"/>
    </source>
</evidence>
<comment type="caution">
    <text evidence="2">The sequence shown here is derived from an EMBL/GenBank/DDBJ whole genome shotgun (WGS) entry which is preliminary data.</text>
</comment>
<feature type="region of interest" description="Disordered" evidence="1">
    <location>
        <begin position="1"/>
        <end position="32"/>
    </location>
</feature>
<proteinExistence type="predicted"/>